<dbReference type="Gene3D" id="2.60.120.200">
    <property type="match status" value="1"/>
</dbReference>
<reference evidence="3 4" key="1">
    <citation type="journal article" date="2018" name="Mol. Genet. Genomics">
        <title>The red deer Cervus elaphus genome CerEla1.0: sequencing, annotating, genes, and chromosomes.</title>
        <authorList>
            <person name="Bana N.A."/>
            <person name="Nyiri A."/>
            <person name="Nagy J."/>
            <person name="Frank K."/>
            <person name="Nagy T."/>
            <person name="Steger V."/>
            <person name="Schiller M."/>
            <person name="Lakatos P."/>
            <person name="Sugar L."/>
            <person name="Horn P."/>
            <person name="Barta E."/>
            <person name="Orosz L."/>
        </authorList>
    </citation>
    <scope>NUCLEOTIDE SEQUENCE [LARGE SCALE GENOMIC DNA]</scope>
    <source>
        <strain evidence="3">Hungarian</strain>
    </source>
</reference>
<dbReference type="CDD" id="cd06263">
    <property type="entry name" value="MAM"/>
    <property type="match status" value="1"/>
</dbReference>
<name>A0A212C0V2_CEREH</name>
<dbReference type="PROSITE" id="PS50060">
    <property type="entry name" value="MAM_2"/>
    <property type="match status" value="1"/>
</dbReference>
<evidence type="ECO:0000313" key="4">
    <source>
        <dbReference type="Proteomes" id="UP000242450"/>
    </source>
</evidence>
<protein>
    <recommendedName>
        <fullName evidence="2">MAM domain-containing protein</fullName>
    </recommendedName>
</protein>
<gene>
    <name evidence="3" type="ORF">Celaphus_00010141</name>
</gene>
<feature type="compositionally biased region" description="Basic and acidic residues" evidence="1">
    <location>
        <begin position="45"/>
        <end position="59"/>
    </location>
</feature>
<dbReference type="SUPFAM" id="SSF49899">
    <property type="entry name" value="Concanavalin A-like lectins/glucanases"/>
    <property type="match status" value="1"/>
</dbReference>
<dbReference type="GO" id="GO:0016020">
    <property type="term" value="C:membrane"/>
    <property type="evidence" value="ECO:0007669"/>
    <property type="project" value="InterPro"/>
</dbReference>
<evidence type="ECO:0000259" key="2">
    <source>
        <dbReference type="PROSITE" id="PS50060"/>
    </source>
</evidence>
<organism evidence="3 4">
    <name type="scientific">Cervus elaphus hippelaphus</name>
    <name type="common">European red deer</name>
    <dbReference type="NCBI Taxonomy" id="46360"/>
    <lineage>
        <taxon>Eukaryota</taxon>
        <taxon>Metazoa</taxon>
        <taxon>Chordata</taxon>
        <taxon>Craniata</taxon>
        <taxon>Vertebrata</taxon>
        <taxon>Euteleostomi</taxon>
        <taxon>Mammalia</taxon>
        <taxon>Eutheria</taxon>
        <taxon>Laurasiatheria</taxon>
        <taxon>Artiodactyla</taxon>
        <taxon>Ruminantia</taxon>
        <taxon>Pecora</taxon>
        <taxon>Cervidae</taxon>
        <taxon>Cervinae</taxon>
        <taxon>Cervus</taxon>
    </lineage>
</organism>
<comment type="caution">
    <text evidence="3">The sequence shown here is derived from an EMBL/GenBank/DDBJ whole genome shotgun (WGS) entry which is preliminary data.</text>
</comment>
<dbReference type="Proteomes" id="UP000242450">
    <property type="component" value="Chromosome X"/>
</dbReference>
<dbReference type="EMBL" id="MKHE01000034">
    <property type="protein sequence ID" value="OWJ99576.1"/>
    <property type="molecule type" value="Genomic_DNA"/>
</dbReference>
<dbReference type="InterPro" id="IPR013320">
    <property type="entry name" value="ConA-like_dom_sf"/>
</dbReference>
<evidence type="ECO:0000256" key="1">
    <source>
        <dbReference type="SAM" id="MobiDB-lite"/>
    </source>
</evidence>
<feature type="domain" description="MAM" evidence="2">
    <location>
        <begin position="74"/>
        <end position="146"/>
    </location>
</feature>
<dbReference type="PANTHER" id="PTHR23282">
    <property type="entry name" value="APICAL ENDOSOMAL GLYCOPROTEIN PRECURSOR"/>
    <property type="match status" value="1"/>
</dbReference>
<dbReference type="InterPro" id="IPR051560">
    <property type="entry name" value="MAM_domain-containing"/>
</dbReference>
<feature type="region of interest" description="Disordered" evidence="1">
    <location>
        <begin position="1"/>
        <end position="59"/>
    </location>
</feature>
<dbReference type="InterPro" id="IPR000998">
    <property type="entry name" value="MAM_dom"/>
</dbReference>
<dbReference type="AlphaFoldDB" id="A0A212C0V2"/>
<sequence length="184" mass="20703">MKTIEGSRGTPTPKVDLESFSSEDNVSRVGNPHGEKKRNEHRKKERLEDEKRDENHVEQEQSLRGDVFYLNISVDCTFDHGICDWKQDVEDDFDWNPADRDNAVGYYMAVSALTGQKKDIGRLKLLLPNLQPHSNFCLLFHYRLAGNKIIFEAERGKGKTGEIAVDGVLLVSGLCPDGLLSVDG</sequence>
<dbReference type="Pfam" id="PF00629">
    <property type="entry name" value="MAM"/>
    <property type="match status" value="1"/>
</dbReference>
<evidence type="ECO:0000313" key="3">
    <source>
        <dbReference type="EMBL" id="OWJ99576.1"/>
    </source>
</evidence>
<keyword evidence="4" id="KW-1185">Reference proteome</keyword>
<proteinExistence type="predicted"/>
<dbReference type="PANTHER" id="PTHR23282:SF142">
    <property type="entry name" value="MAM DOMAIN-CONTAINING PROTEIN"/>
    <property type="match status" value="1"/>
</dbReference>
<accession>A0A212C0V2</accession>
<dbReference type="OrthoDB" id="10045365at2759"/>